<evidence type="ECO:0000313" key="3">
    <source>
        <dbReference type="Proteomes" id="UP000266723"/>
    </source>
</evidence>
<sequence length="96" mass="10410">MKQEQVRSNPEGGGLRGRDGGRLIDPTRRMGELDCMFGPTRRTGELDGLLDPTRRMGELVGASGPTLPLGEFDVGCFAVRVPLSEALSNLSRRLIV</sequence>
<organism evidence="2 3">
    <name type="scientific">Brassica cretica</name>
    <name type="common">Mustard</name>
    <dbReference type="NCBI Taxonomy" id="69181"/>
    <lineage>
        <taxon>Eukaryota</taxon>
        <taxon>Viridiplantae</taxon>
        <taxon>Streptophyta</taxon>
        <taxon>Embryophyta</taxon>
        <taxon>Tracheophyta</taxon>
        <taxon>Spermatophyta</taxon>
        <taxon>Magnoliopsida</taxon>
        <taxon>eudicotyledons</taxon>
        <taxon>Gunneridae</taxon>
        <taxon>Pentapetalae</taxon>
        <taxon>rosids</taxon>
        <taxon>malvids</taxon>
        <taxon>Brassicales</taxon>
        <taxon>Brassicaceae</taxon>
        <taxon>Brassiceae</taxon>
        <taxon>Brassica</taxon>
    </lineage>
</organism>
<feature type="compositionally biased region" description="Basic and acidic residues" evidence="1">
    <location>
        <begin position="16"/>
        <end position="26"/>
    </location>
</feature>
<accession>A0ABQ7BGN2</accession>
<evidence type="ECO:0000313" key="2">
    <source>
        <dbReference type="EMBL" id="KAF3531468.1"/>
    </source>
</evidence>
<keyword evidence="3" id="KW-1185">Reference proteome</keyword>
<protein>
    <submittedName>
        <fullName evidence="2">Uncharacterized protein</fullName>
    </submittedName>
</protein>
<name>A0ABQ7BGN2_BRACR</name>
<gene>
    <name evidence="2" type="ORF">DY000_02039897</name>
</gene>
<evidence type="ECO:0000256" key="1">
    <source>
        <dbReference type="SAM" id="MobiDB-lite"/>
    </source>
</evidence>
<feature type="region of interest" description="Disordered" evidence="1">
    <location>
        <begin position="1"/>
        <end position="26"/>
    </location>
</feature>
<proteinExistence type="predicted"/>
<comment type="caution">
    <text evidence="2">The sequence shown here is derived from an EMBL/GenBank/DDBJ whole genome shotgun (WGS) entry which is preliminary data.</text>
</comment>
<dbReference type="Proteomes" id="UP000266723">
    <property type="component" value="Unassembled WGS sequence"/>
</dbReference>
<reference evidence="2 3" key="1">
    <citation type="journal article" date="2020" name="BMC Genomics">
        <title>Intraspecific diversification of the crop wild relative Brassica cretica Lam. using demographic model selection.</title>
        <authorList>
            <person name="Kioukis A."/>
            <person name="Michalopoulou V.A."/>
            <person name="Briers L."/>
            <person name="Pirintsos S."/>
            <person name="Studholme D.J."/>
            <person name="Pavlidis P."/>
            <person name="Sarris P.F."/>
        </authorList>
    </citation>
    <scope>NUCLEOTIDE SEQUENCE [LARGE SCALE GENOMIC DNA]</scope>
    <source>
        <strain evidence="3">cv. PFS-1207/04</strain>
    </source>
</reference>
<dbReference type="EMBL" id="QGKV02001507">
    <property type="protein sequence ID" value="KAF3531468.1"/>
    <property type="molecule type" value="Genomic_DNA"/>
</dbReference>